<dbReference type="RefSeq" id="WP_271805517.1">
    <property type="nucleotide sequence ID" value="NZ_JAQMTU010000064.1"/>
</dbReference>
<protein>
    <recommendedName>
        <fullName evidence="3">Transmembrane protein</fullName>
    </recommendedName>
</protein>
<gene>
    <name evidence="1" type="ORF">PN492_10740</name>
</gene>
<evidence type="ECO:0000313" key="2">
    <source>
        <dbReference type="Proteomes" id="UP001212123"/>
    </source>
</evidence>
<evidence type="ECO:0008006" key="3">
    <source>
        <dbReference type="Google" id="ProtNLM"/>
    </source>
</evidence>
<accession>A0ABT5A514</accession>
<dbReference type="Proteomes" id="UP001212123">
    <property type="component" value="Unassembled WGS sequence"/>
</dbReference>
<keyword evidence="2" id="KW-1185">Reference proteome</keyword>
<reference evidence="1 2" key="1">
    <citation type="submission" date="2023-01" db="EMBL/GenBank/DDBJ databases">
        <title>Genomes from the Australian National Cyanobacteria Reference Collection.</title>
        <authorList>
            <person name="Willis A."/>
            <person name="Lee E.M.F."/>
        </authorList>
    </citation>
    <scope>NUCLEOTIDE SEQUENCE [LARGE SCALE GENOMIC DNA]</scope>
    <source>
        <strain evidence="1 2">CS-537/01</strain>
    </source>
</reference>
<name>A0ABT5A514_9CYAN</name>
<evidence type="ECO:0000313" key="1">
    <source>
        <dbReference type="EMBL" id="MDB9487015.1"/>
    </source>
</evidence>
<comment type="caution">
    <text evidence="1">The sequence shown here is derived from an EMBL/GenBank/DDBJ whole genome shotgun (WGS) entry which is preliminary data.</text>
</comment>
<proteinExistence type="predicted"/>
<dbReference type="EMBL" id="JAQMTU010000064">
    <property type="protein sequence ID" value="MDB9487015.1"/>
    <property type="molecule type" value="Genomic_DNA"/>
</dbReference>
<sequence length="64" mass="7481">MRSLFGDVGVMRSLFWGMWRMCDRFLGMLEVRSLFGYVGMSDRCFGVWECVSVALLEVVCFLWV</sequence>
<organism evidence="1 2">
    <name type="scientific">Dolichospermum circinale CS-537/01</name>
    <dbReference type="NCBI Taxonomy" id="3021739"/>
    <lineage>
        <taxon>Bacteria</taxon>
        <taxon>Bacillati</taxon>
        <taxon>Cyanobacteriota</taxon>
        <taxon>Cyanophyceae</taxon>
        <taxon>Nostocales</taxon>
        <taxon>Aphanizomenonaceae</taxon>
        <taxon>Dolichospermum</taxon>
        <taxon>Dolichospermum circinale</taxon>
    </lineage>
</organism>